<keyword evidence="2" id="KW-1185">Reference proteome</keyword>
<dbReference type="EMBL" id="MT498043">
    <property type="protein sequence ID" value="QPK40191.1"/>
    <property type="molecule type" value="Genomic_DNA"/>
</dbReference>
<evidence type="ECO:0000313" key="2">
    <source>
        <dbReference type="Proteomes" id="UP000594363"/>
    </source>
</evidence>
<sequence>MTPNQRDQLLDLHRAAMNAQAAFVAGKDDGRLLDAADDKFRAFLFALPVSSHT</sequence>
<proteinExistence type="predicted"/>
<organism evidence="1 2">
    <name type="scientific">Arthrobacter phage Jinkies</name>
    <dbReference type="NCBI Taxonomy" id="2743903"/>
    <lineage>
        <taxon>Viruses</taxon>
        <taxon>Duplodnaviria</taxon>
        <taxon>Heunggongvirae</taxon>
        <taxon>Uroviricota</taxon>
        <taxon>Caudoviricetes</taxon>
        <taxon>Berryhillviridae</taxon>
        <taxon>Jinkiesvirus</taxon>
        <taxon>Jinkiesvirus jinkies</taxon>
    </lineage>
</organism>
<gene>
    <name evidence="1" type="primary">60</name>
    <name evidence="1" type="ORF">SEA_JINKIES_60</name>
</gene>
<dbReference type="Proteomes" id="UP000594363">
    <property type="component" value="Segment"/>
</dbReference>
<protein>
    <submittedName>
        <fullName evidence="1">Uncharacterized protein</fullName>
    </submittedName>
</protein>
<accession>A0A7T0IFJ1</accession>
<name>A0A7T0IFJ1_9CAUD</name>
<evidence type="ECO:0000313" key="1">
    <source>
        <dbReference type="EMBL" id="QPK40191.1"/>
    </source>
</evidence>
<reference evidence="1 2" key="1">
    <citation type="submission" date="2020-05" db="EMBL/GenBank/DDBJ databases">
        <authorList>
            <person name="Bohanan V.A."/>
            <person name="Brazelton B.R."/>
            <person name="Coffey L.M."/>
            <person name="Donovan A.R."/>
            <person name="Gales A.C."/>
            <person name="Glasscock A.J."/>
            <person name="Grill M."/>
            <person name="Harper M.C."/>
            <person name="Hollowell C.E."/>
            <person name="Liu T.Y."/>
            <person name="Mansour C."/>
            <person name="McDowell A.D."/>
            <person name="Miller T.E."/>
            <person name="Nash A.G."/>
            <person name="Seo J."/>
            <person name="Sherman Z.A."/>
            <person name="Albert R.M."/>
            <person name="Ayala A."/>
            <person name="Monti D.L."/>
            <person name="Garlena R.A."/>
            <person name="Russell D.A."/>
            <person name="Pope W.H."/>
            <person name="Jacobs-Sera D."/>
            <person name="Hatfull G.F."/>
        </authorList>
    </citation>
    <scope>NUCLEOTIDE SEQUENCE [LARGE SCALE GENOMIC DNA]</scope>
</reference>